<evidence type="ECO:0000313" key="1">
    <source>
        <dbReference type="EMBL" id="MBM7280334.1"/>
    </source>
</evidence>
<dbReference type="EMBL" id="JAFFGU010000019">
    <property type="protein sequence ID" value="MBM7280334.1"/>
    <property type="molecule type" value="Genomic_DNA"/>
</dbReference>
<name>A0AAW4GBC5_GORRU</name>
<sequence length="122" mass="13216">MTTPNLEQIDVIAWALWRERRPYKAFNPAEPNHVEAMTLYRRDAAAVVAAIRDSGLTVIALPEPTGSDDTGRHEWLDGEVCVGVPGNGRVRCYIEDPRMNDDEAAELGAALIAAAQVAESGA</sequence>
<dbReference type="AlphaFoldDB" id="A0AAW4GBC5"/>
<accession>A0AAW4GBC5</accession>
<proteinExistence type="predicted"/>
<reference evidence="1" key="1">
    <citation type="submission" date="2021-02" db="EMBL/GenBank/DDBJ databases">
        <title>Taxonomy, biology and ecology of Rhodococcus bacteria occurring in California pistachio and other woody hosts as revealed by genome sequence analyses.</title>
        <authorList>
            <person name="Riely B."/>
            <person name="Gai Y."/>
        </authorList>
    </citation>
    <scope>NUCLEOTIDE SEQUENCE</scope>
    <source>
        <strain evidence="1">BP-295</strain>
    </source>
</reference>
<comment type="caution">
    <text evidence="1">The sequence shown here is derived from an EMBL/GenBank/DDBJ whole genome shotgun (WGS) entry which is preliminary data.</text>
</comment>
<dbReference type="Proteomes" id="UP001195196">
    <property type="component" value="Unassembled WGS sequence"/>
</dbReference>
<protein>
    <submittedName>
        <fullName evidence="1">Uncharacterized protein</fullName>
    </submittedName>
</protein>
<dbReference type="RefSeq" id="WP_204718897.1">
    <property type="nucleotide sequence ID" value="NZ_JAFFGU010000019.1"/>
</dbReference>
<evidence type="ECO:0000313" key="2">
    <source>
        <dbReference type="Proteomes" id="UP001195196"/>
    </source>
</evidence>
<gene>
    <name evidence="1" type="ORF">JTZ10_21555</name>
</gene>
<organism evidence="1 2">
    <name type="scientific">Gordonia rubripertincta</name>
    <name type="common">Rhodococcus corallinus</name>
    <dbReference type="NCBI Taxonomy" id="36822"/>
    <lineage>
        <taxon>Bacteria</taxon>
        <taxon>Bacillati</taxon>
        <taxon>Actinomycetota</taxon>
        <taxon>Actinomycetes</taxon>
        <taxon>Mycobacteriales</taxon>
        <taxon>Gordoniaceae</taxon>
        <taxon>Gordonia</taxon>
    </lineage>
</organism>